<comment type="caution">
    <text evidence="2">The sequence shown here is derived from an EMBL/GenBank/DDBJ whole genome shotgun (WGS) entry which is preliminary data.</text>
</comment>
<dbReference type="PANTHER" id="PTHR46623:SF6">
    <property type="entry name" value="ALPHA_BETA-HYDROLASES SUPERFAMILY PROTEIN"/>
    <property type="match status" value="1"/>
</dbReference>
<dbReference type="HOGENOM" id="CLU_054590_7_3_5"/>
<dbReference type="AlphaFoldDB" id="D5RHY7"/>
<reference evidence="2 3" key="1">
    <citation type="submission" date="2010-04" db="EMBL/GenBank/DDBJ databases">
        <authorList>
            <person name="Qin X."/>
            <person name="Bachman B."/>
            <person name="Battles P."/>
            <person name="Bell A."/>
            <person name="Bess C."/>
            <person name="Bickham C."/>
            <person name="Chaboub L."/>
            <person name="Chen D."/>
            <person name="Coyle M."/>
            <person name="Deiros D.R."/>
            <person name="Dinh H."/>
            <person name="Forbes L."/>
            <person name="Fowler G."/>
            <person name="Francisco L."/>
            <person name="Fu Q."/>
            <person name="Gubbala S."/>
            <person name="Hale W."/>
            <person name="Han Y."/>
            <person name="Hemphill L."/>
            <person name="Highlander S.K."/>
            <person name="Hirani K."/>
            <person name="Hogues M."/>
            <person name="Jackson L."/>
            <person name="Jakkamsetti A."/>
            <person name="Javaid M."/>
            <person name="Jiang H."/>
            <person name="Korchina V."/>
            <person name="Kovar C."/>
            <person name="Lara F."/>
            <person name="Lee S."/>
            <person name="Mata R."/>
            <person name="Mathew T."/>
            <person name="Moen C."/>
            <person name="Morales K."/>
            <person name="Munidasa M."/>
            <person name="Nazareth L."/>
            <person name="Ngo R."/>
            <person name="Nguyen L."/>
            <person name="Okwuonu G."/>
            <person name="Ongeri F."/>
            <person name="Patil S."/>
            <person name="Petrosino J."/>
            <person name="Pham C."/>
            <person name="Pham P."/>
            <person name="Pu L.-L."/>
            <person name="Puazo M."/>
            <person name="Raj R."/>
            <person name="Reid J."/>
            <person name="Rouhana J."/>
            <person name="Saada N."/>
            <person name="Shang Y."/>
            <person name="Simmons D."/>
            <person name="Thornton R."/>
            <person name="Warren J."/>
            <person name="Weissenberger G."/>
            <person name="Zhang J."/>
            <person name="Zhang L."/>
            <person name="Zhou C."/>
            <person name="Zhu D."/>
            <person name="Muzny D."/>
            <person name="Worley K."/>
            <person name="Gibbs R."/>
        </authorList>
    </citation>
    <scope>NUCLEOTIDE SEQUENCE [LARGE SCALE GENOMIC DNA]</scope>
    <source>
        <strain evidence="2 3">ATCC 49957</strain>
    </source>
</reference>
<dbReference type="PANTHER" id="PTHR46623">
    <property type="entry name" value="CARBOXYMETHYLENEBUTENOLIDASE-RELATED"/>
    <property type="match status" value="1"/>
</dbReference>
<organism evidence="2 3">
    <name type="scientific">Pseudoroseomonas cervicalis ATCC 49957</name>
    <dbReference type="NCBI Taxonomy" id="525371"/>
    <lineage>
        <taxon>Bacteria</taxon>
        <taxon>Pseudomonadati</taxon>
        <taxon>Pseudomonadota</taxon>
        <taxon>Alphaproteobacteria</taxon>
        <taxon>Acetobacterales</taxon>
        <taxon>Roseomonadaceae</taxon>
        <taxon>Roseomonas</taxon>
    </lineage>
</organism>
<dbReference type="EMBL" id="ADVL01000122">
    <property type="protein sequence ID" value="EFH13069.1"/>
    <property type="molecule type" value="Genomic_DNA"/>
</dbReference>
<dbReference type="InterPro" id="IPR002925">
    <property type="entry name" value="Dienelactn_hydro"/>
</dbReference>
<evidence type="ECO:0000259" key="1">
    <source>
        <dbReference type="Pfam" id="PF01738"/>
    </source>
</evidence>
<dbReference type="Gene3D" id="3.40.50.1820">
    <property type="entry name" value="alpha/beta hydrolase"/>
    <property type="match status" value="1"/>
</dbReference>
<evidence type="ECO:0000313" key="2">
    <source>
        <dbReference type="EMBL" id="EFH13069.1"/>
    </source>
</evidence>
<accession>D5RHY7</accession>
<dbReference type="EC" id="3.1.1.45" evidence="2"/>
<evidence type="ECO:0000313" key="3">
    <source>
        <dbReference type="Proteomes" id="UP000005324"/>
    </source>
</evidence>
<dbReference type="SUPFAM" id="SSF53474">
    <property type="entry name" value="alpha/beta-Hydrolases"/>
    <property type="match status" value="1"/>
</dbReference>
<dbReference type="InterPro" id="IPR029058">
    <property type="entry name" value="AB_hydrolase_fold"/>
</dbReference>
<dbReference type="GO" id="GO:0008806">
    <property type="term" value="F:carboxymethylenebutenolidase activity"/>
    <property type="evidence" value="ECO:0007669"/>
    <property type="project" value="UniProtKB-EC"/>
</dbReference>
<name>D5RHY7_9PROT</name>
<sequence length="232" mass="24325">MARRAAGQERGMQVELVAADGHRLSAWRAGPEQAPVALVVVQEIFGVNRHMRRVCDRFAQQGYAVLAPALFDRAEKGVELGYTPEDVKQGLALRSAIDPAATLLDVEAAAAALPSGARIGLIGYCWGGTVAWHGATRSEAFAASVGYYGGGIAAAREEAPRCPVQLHFGEADTGIPMADVAAIRDAQPGIEVFTYPGAGHGFACEERGAYSPADAVLAEQRALGFLARHLGG</sequence>
<feature type="domain" description="Dienelactone hydrolase" evidence="1">
    <location>
        <begin position="26"/>
        <end position="229"/>
    </location>
</feature>
<dbReference type="Proteomes" id="UP000005324">
    <property type="component" value="Unassembled WGS sequence"/>
</dbReference>
<gene>
    <name evidence="2" type="primary">ysgA</name>
    <name evidence="2" type="ORF">HMPREF0731_0697</name>
</gene>
<dbReference type="InterPro" id="IPR051049">
    <property type="entry name" value="Dienelactone_hydrolase-like"/>
</dbReference>
<keyword evidence="3" id="KW-1185">Reference proteome</keyword>
<protein>
    <submittedName>
        <fullName evidence="2">Carboxymethylenebutenolidase</fullName>
        <ecNumber evidence="2">3.1.1.45</ecNumber>
    </submittedName>
</protein>
<dbReference type="Pfam" id="PF01738">
    <property type="entry name" value="DLH"/>
    <property type="match status" value="1"/>
</dbReference>
<keyword evidence="2" id="KW-0378">Hydrolase</keyword>
<proteinExistence type="predicted"/>